<dbReference type="InterPro" id="IPR019533">
    <property type="entry name" value="Peptidase_S26"/>
</dbReference>
<dbReference type="Gene3D" id="2.10.109.10">
    <property type="entry name" value="Umud Fragment, subunit A"/>
    <property type="match status" value="1"/>
</dbReference>
<evidence type="ECO:0000256" key="5">
    <source>
        <dbReference type="ARBA" id="ARBA00022801"/>
    </source>
</evidence>
<feature type="transmembrane region" description="Helical" evidence="6">
    <location>
        <begin position="38"/>
        <end position="60"/>
    </location>
</feature>
<dbReference type="NCBIfam" id="TIGR02227">
    <property type="entry name" value="sigpep_I_bact"/>
    <property type="match status" value="1"/>
</dbReference>
<evidence type="ECO:0000256" key="3">
    <source>
        <dbReference type="ARBA" id="ARBA00009370"/>
    </source>
</evidence>
<dbReference type="Pfam" id="PF10502">
    <property type="entry name" value="Peptidase_S26"/>
    <property type="match status" value="1"/>
</dbReference>
<keyword evidence="6" id="KW-0472">Membrane</keyword>
<dbReference type="InterPro" id="IPR000223">
    <property type="entry name" value="Pept_S26A_signal_pept_1"/>
</dbReference>
<keyword evidence="6" id="KW-0812">Transmembrane</keyword>
<gene>
    <name evidence="9" type="ORF">J2S45_000800</name>
</gene>
<dbReference type="RefSeq" id="WP_307634617.1">
    <property type="nucleotide sequence ID" value="NZ_JAUSQL010000001.1"/>
</dbReference>
<evidence type="ECO:0000256" key="6">
    <source>
        <dbReference type="RuleBase" id="RU362042"/>
    </source>
</evidence>
<comment type="catalytic activity">
    <reaction evidence="1 6">
        <text>Cleavage of hydrophobic, N-terminal signal or leader sequences from secreted and periplasmic proteins.</text>
        <dbReference type="EC" id="3.4.21.89"/>
    </reaction>
</comment>
<feature type="domain" description="Peptidase S26" evidence="8">
    <location>
        <begin position="40"/>
        <end position="230"/>
    </location>
</feature>
<dbReference type="InterPro" id="IPR019758">
    <property type="entry name" value="Pept_S26A_signal_pept_1_CS"/>
</dbReference>
<dbReference type="SUPFAM" id="SSF51306">
    <property type="entry name" value="LexA/Signal peptidase"/>
    <property type="match status" value="1"/>
</dbReference>
<keyword evidence="5 6" id="KW-0378">Hydrolase</keyword>
<evidence type="ECO:0000256" key="4">
    <source>
        <dbReference type="ARBA" id="ARBA00013208"/>
    </source>
</evidence>
<keyword evidence="6" id="KW-0645">Protease</keyword>
<dbReference type="PANTHER" id="PTHR43390:SF1">
    <property type="entry name" value="CHLOROPLAST PROCESSING PEPTIDASE"/>
    <property type="match status" value="1"/>
</dbReference>
<sequence>MEETQETSMPPSYPPESRAAPSRTEAAQVSTKKRIGSVVLEFATIIAIALLISVVIKTFFAQAFAIPSESMENTLIPGDRILVNKLADSEEDLNRGDVVVFVDPGNWLSDSAKPHYTGVQKALINLGELVGIVPQNVGDHLVKRIIGLPGDHVTCCNDGLITVNDVPIMETYIKPGSAPSDTAFDVVVPDGHVWVMGDNRDRSKDSRYHQQATGFGFVPITNIEGRAWLTIYPLGRMGTIPSASEVFANVDSP</sequence>
<evidence type="ECO:0000256" key="1">
    <source>
        <dbReference type="ARBA" id="ARBA00000677"/>
    </source>
</evidence>
<protein>
    <recommendedName>
        <fullName evidence="4 6">Signal peptidase I</fullName>
        <ecNumber evidence="4 6">3.4.21.89</ecNumber>
    </recommendedName>
</protein>
<dbReference type="EMBL" id="JAUSQL010000001">
    <property type="protein sequence ID" value="MDP9832121.1"/>
    <property type="molecule type" value="Genomic_DNA"/>
</dbReference>
<evidence type="ECO:0000313" key="10">
    <source>
        <dbReference type="Proteomes" id="UP001230145"/>
    </source>
</evidence>
<dbReference type="Proteomes" id="UP001230145">
    <property type="component" value="Unassembled WGS sequence"/>
</dbReference>
<feature type="region of interest" description="Disordered" evidence="7">
    <location>
        <begin position="1"/>
        <end position="26"/>
    </location>
</feature>
<organism evidence="9 10">
    <name type="scientific">Trueperella abortisuis</name>
    <dbReference type="NCBI Taxonomy" id="445930"/>
    <lineage>
        <taxon>Bacteria</taxon>
        <taxon>Bacillati</taxon>
        <taxon>Actinomycetota</taxon>
        <taxon>Actinomycetes</taxon>
        <taxon>Actinomycetales</taxon>
        <taxon>Actinomycetaceae</taxon>
        <taxon>Trueperella</taxon>
    </lineage>
</organism>
<keyword evidence="6" id="KW-1133">Transmembrane helix</keyword>
<feature type="compositionally biased region" description="Polar residues" evidence="7">
    <location>
        <begin position="1"/>
        <end position="10"/>
    </location>
</feature>
<evidence type="ECO:0000259" key="8">
    <source>
        <dbReference type="Pfam" id="PF10502"/>
    </source>
</evidence>
<evidence type="ECO:0000313" key="9">
    <source>
        <dbReference type="EMBL" id="MDP9832121.1"/>
    </source>
</evidence>
<dbReference type="GO" id="GO:0009003">
    <property type="term" value="F:signal peptidase activity"/>
    <property type="evidence" value="ECO:0007669"/>
    <property type="project" value="UniProtKB-EC"/>
</dbReference>
<evidence type="ECO:0000256" key="7">
    <source>
        <dbReference type="SAM" id="MobiDB-lite"/>
    </source>
</evidence>
<dbReference type="PANTHER" id="PTHR43390">
    <property type="entry name" value="SIGNAL PEPTIDASE I"/>
    <property type="match status" value="1"/>
</dbReference>
<comment type="subcellular location">
    <subcellularLocation>
        <location evidence="2">Cell membrane</location>
        <topology evidence="2">Single-pass type II membrane protein</topology>
    </subcellularLocation>
    <subcellularLocation>
        <location evidence="6">Membrane</location>
        <topology evidence="6">Single-pass type II membrane protein</topology>
    </subcellularLocation>
</comment>
<dbReference type="PRINTS" id="PR00727">
    <property type="entry name" value="LEADERPTASE"/>
</dbReference>
<dbReference type="CDD" id="cd06530">
    <property type="entry name" value="S26_SPase_I"/>
    <property type="match status" value="1"/>
</dbReference>
<accession>A0ABT9PHC7</accession>
<reference evidence="9 10" key="1">
    <citation type="submission" date="2023-07" db="EMBL/GenBank/DDBJ databases">
        <title>Sequencing the genomes of 1000 actinobacteria strains.</title>
        <authorList>
            <person name="Klenk H.-P."/>
        </authorList>
    </citation>
    <scope>NUCLEOTIDE SEQUENCE [LARGE SCALE GENOMIC DNA]</scope>
    <source>
        <strain evidence="9 10">DSM 19515</strain>
    </source>
</reference>
<evidence type="ECO:0000256" key="2">
    <source>
        <dbReference type="ARBA" id="ARBA00004401"/>
    </source>
</evidence>
<dbReference type="EC" id="3.4.21.89" evidence="4 6"/>
<proteinExistence type="inferred from homology"/>
<dbReference type="PROSITE" id="PS00761">
    <property type="entry name" value="SPASE_I_3"/>
    <property type="match status" value="1"/>
</dbReference>
<comment type="similarity">
    <text evidence="3 6">Belongs to the peptidase S26 family.</text>
</comment>
<name>A0ABT9PHC7_9ACTO</name>
<dbReference type="InterPro" id="IPR036286">
    <property type="entry name" value="LexA/Signal_pep-like_sf"/>
</dbReference>
<comment type="caution">
    <text evidence="9">The sequence shown here is derived from an EMBL/GenBank/DDBJ whole genome shotgun (WGS) entry which is preliminary data.</text>
</comment>
<keyword evidence="10" id="KW-1185">Reference proteome</keyword>